<feature type="region of interest" description="Disordered" evidence="1">
    <location>
        <begin position="61"/>
        <end position="80"/>
    </location>
</feature>
<dbReference type="Proteomes" id="UP000245629">
    <property type="component" value="Chromosome 3"/>
</dbReference>
<evidence type="ECO:0000256" key="1">
    <source>
        <dbReference type="SAM" id="MobiDB-lite"/>
    </source>
</evidence>
<dbReference type="EMBL" id="CP029354">
    <property type="protein sequence ID" value="AWK88311.1"/>
    <property type="molecule type" value="Genomic_DNA"/>
</dbReference>
<sequence length="146" mass="14605">MMVRVLLSLLALIVLAAGLLAGAAGPVRAGALHHHAGMHHAAQSAGPGVLAEDPCARAAVSDAPSSDALPSEAALSGRDCGDGHRDGPVHRHGAADCLCMPGSCTLAALPSRFVTVAYGAADVLLPRGDRSLPTLAHAPPLKPPRA</sequence>
<name>A0A2S2CUY7_9PROT</name>
<proteinExistence type="predicted"/>
<dbReference type="RefSeq" id="WP_109330458.1">
    <property type="nucleotide sequence ID" value="NZ_CP029354.1"/>
</dbReference>
<protein>
    <submittedName>
        <fullName evidence="2">Uncharacterized protein</fullName>
    </submittedName>
</protein>
<accession>A0A2S2CUY7</accession>
<evidence type="ECO:0000313" key="3">
    <source>
        <dbReference type="Proteomes" id="UP000245629"/>
    </source>
</evidence>
<gene>
    <name evidence="2" type="ORF">DEW08_19665</name>
</gene>
<reference evidence="3" key="1">
    <citation type="submission" date="2018-05" db="EMBL/GenBank/DDBJ databases">
        <title>Azospirillum thermophila sp. nov., a novel isolated from hot spring.</title>
        <authorList>
            <person name="Zhao Z."/>
        </authorList>
    </citation>
    <scope>NUCLEOTIDE SEQUENCE [LARGE SCALE GENOMIC DNA]</scope>
    <source>
        <strain evidence="3">CFH 70021</strain>
    </source>
</reference>
<dbReference type="KEGG" id="azz:DEW08_19665"/>
<organism evidence="2 3">
    <name type="scientific">Azospirillum thermophilum</name>
    <dbReference type="NCBI Taxonomy" id="2202148"/>
    <lineage>
        <taxon>Bacteria</taxon>
        <taxon>Pseudomonadati</taxon>
        <taxon>Pseudomonadota</taxon>
        <taxon>Alphaproteobacteria</taxon>
        <taxon>Rhodospirillales</taxon>
        <taxon>Azospirillaceae</taxon>
        <taxon>Azospirillum</taxon>
    </lineage>
</organism>
<evidence type="ECO:0000313" key="2">
    <source>
        <dbReference type="EMBL" id="AWK88311.1"/>
    </source>
</evidence>
<keyword evidence="3" id="KW-1185">Reference proteome</keyword>
<dbReference type="AlphaFoldDB" id="A0A2S2CUY7"/>